<sequence length="127" mass="14459">MELSENQISYKIIGVALEIHRTYGVGLLEKAYEDILAYELKELGLDVKAQLSLPLKHKDLVIENAYRLDLLVNEKVIIEVKAVSELHPIVDAQVLTYLKLTKLKLGIIINFHSKLLKDGIKRKVNKL</sequence>
<protein>
    <submittedName>
        <fullName evidence="1">GxxExxY protein</fullName>
    </submittedName>
</protein>
<evidence type="ECO:0000313" key="1">
    <source>
        <dbReference type="EMBL" id="NRS93500.1"/>
    </source>
</evidence>
<gene>
    <name evidence="1" type="ORF">HNQ03_002591</name>
</gene>
<proteinExistence type="predicted"/>
<dbReference type="Proteomes" id="UP000610746">
    <property type="component" value="Unassembled WGS sequence"/>
</dbReference>
<dbReference type="AlphaFoldDB" id="A0A8J8GA79"/>
<organism evidence="1 2">
    <name type="scientific">Frigoriflavimonas asaccharolytica</name>
    <dbReference type="NCBI Taxonomy" id="2735899"/>
    <lineage>
        <taxon>Bacteria</taxon>
        <taxon>Pseudomonadati</taxon>
        <taxon>Bacteroidota</taxon>
        <taxon>Flavobacteriia</taxon>
        <taxon>Flavobacteriales</taxon>
        <taxon>Weeksellaceae</taxon>
        <taxon>Frigoriflavimonas</taxon>
    </lineage>
</organism>
<dbReference type="RefSeq" id="WP_173780059.1">
    <property type="nucleotide sequence ID" value="NZ_JABSNO010000022.1"/>
</dbReference>
<accession>A0A8J8GA79</accession>
<evidence type="ECO:0000313" key="2">
    <source>
        <dbReference type="Proteomes" id="UP000610746"/>
    </source>
</evidence>
<dbReference type="NCBIfam" id="TIGR04256">
    <property type="entry name" value="GxxExxY"/>
    <property type="match status" value="1"/>
</dbReference>
<reference evidence="1" key="1">
    <citation type="submission" date="2020-05" db="EMBL/GenBank/DDBJ databases">
        <title>Genomic Encyclopedia of Type Strains, Phase IV (KMG-V): Genome sequencing to study the core and pangenomes of soil and plant-associated prokaryotes.</title>
        <authorList>
            <person name="Whitman W."/>
        </authorList>
    </citation>
    <scope>NUCLEOTIDE SEQUENCE</scope>
    <source>
        <strain evidence="1">16F</strain>
    </source>
</reference>
<dbReference type="Pfam" id="PF13366">
    <property type="entry name" value="PDDEXK_3"/>
    <property type="match status" value="1"/>
</dbReference>
<dbReference type="EMBL" id="JABSNO010000022">
    <property type="protein sequence ID" value="NRS93500.1"/>
    <property type="molecule type" value="Genomic_DNA"/>
</dbReference>
<keyword evidence="2" id="KW-1185">Reference proteome</keyword>
<name>A0A8J8GA79_9FLAO</name>
<comment type="caution">
    <text evidence="1">The sequence shown here is derived from an EMBL/GenBank/DDBJ whole genome shotgun (WGS) entry which is preliminary data.</text>
</comment>
<dbReference type="InterPro" id="IPR026350">
    <property type="entry name" value="GxxExxY"/>
</dbReference>